<feature type="transmembrane region" description="Helical" evidence="11">
    <location>
        <begin position="145"/>
        <end position="166"/>
    </location>
</feature>
<keyword evidence="4 11" id="KW-1003">Cell membrane</keyword>
<dbReference type="Gene3D" id="1.20.1530.10">
    <property type="entry name" value="Na+/H+ antiporter like domain"/>
    <property type="match status" value="1"/>
</dbReference>
<keyword evidence="6 11" id="KW-1133">Transmembrane helix</keyword>
<evidence type="ECO:0000256" key="4">
    <source>
        <dbReference type="ARBA" id="ARBA00022475"/>
    </source>
</evidence>
<feature type="transmembrane region" description="Helical" evidence="11">
    <location>
        <begin position="277"/>
        <end position="300"/>
    </location>
</feature>
<feature type="transmembrane region" description="Helical" evidence="11">
    <location>
        <begin position="248"/>
        <end position="271"/>
    </location>
</feature>
<evidence type="ECO:0000256" key="7">
    <source>
        <dbReference type="ARBA" id="ARBA00023053"/>
    </source>
</evidence>
<dbReference type="EMBL" id="CP044232">
    <property type="protein sequence ID" value="QEW04900.1"/>
    <property type="molecule type" value="Genomic_DNA"/>
</dbReference>
<protein>
    <recommendedName>
        <fullName evidence="11">Na(+)/H(+) antiporter NhaA</fullName>
    </recommendedName>
    <alternativeName>
        <fullName evidence="11">Sodium/proton antiporter NhaA</fullName>
    </alternativeName>
</protein>
<feature type="transmembrane region" description="Helical" evidence="11">
    <location>
        <begin position="312"/>
        <end position="338"/>
    </location>
</feature>
<evidence type="ECO:0000256" key="9">
    <source>
        <dbReference type="ARBA" id="ARBA00023136"/>
    </source>
</evidence>
<dbReference type="KEGG" id="mlz:F6J85_11540"/>
<dbReference type="InterPro" id="IPR023171">
    <property type="entry name" value="Na/H_antiporter_dom_sf"/>
</dbReference>
<dbReference type="Proteomes" id="UP000325516">
    <property type="component" value="Chromosome"/>
</dbReference>
<evidence type="ECO:0000256" key="5">
    <source>
        <dbReference type="ARBA" id="ARBA00022692"/>
    </source>
</evidence>
<evidence type="ECO:0000256" key="8">
    <source>
        <dbReference type="ARBA" id="ARBA00023065"/>
    </source>
</evidence>
<name>A0A5J6L8X1_9MICO</name>
<feature type="transmembrane region" description="Helical" evidence="11">
    <location>
        <begin position="172"/>
        <end position="189"/>
    </location>
</feature>
<evidence type="ECO:0000313" key="13">
    <source>
        <dbReference type="Proteomes" id="UP000325516"/>
    </source>
</evidence>
<proteinExistence type="inferred from homology"/>
<reference evidence="13" key="1">
    <citation type="submission" date="2019-09" db="EMBL/GenBank/DDBJ databases">
        <title>Mumia zhuanghuii sp. nov. isolated from the intestinal contents of plateau pika (Ochotona curzoniae) in the Qinghai-Tibet plateau of China.</title>
        <authorList>
            <person name="Tian Z."/>
        </authorList>
    </citation>
    <scope>NUCLEOTIDE SEQUENCE [LARGE SCALE GENOMIC DNA]</scope>
    <source>
        <strain evidence="13">L-031</strain>
    </source>
</reference>
<comment type="function">
    <text evidence="11">Na(+)/H(+) antiporter that extrudes sodium in exchange for external protons.</text>
</comment>
<keyword evidence="8 11" id="KW-0406">Ion transport</keyword>
<dbReference type="GO" id="GO:0006885">
    <property type="term" value="P:regulation of pH"/>
    <property type="evidence" value="ECO:0007669"/>
    <property type="project" value="UniProtKB-UniRule"/>
</dbReference>
<comment type="subcellular location">
    <subcellularLocation>
        <location evidence="1">Cell inner membrane</location>
        <topology evidence="1">Multi-pass membrane protein</topology>
    </subcellularLocation>
    <subcellularLocation>
        <location evidence="11">Cell membrane</location>
        <topology evidence="11">Multi-pass membrane protein</topology>
    </subcellularLocation>
</comment>
<keyword evidence="3 11" id="KW-0050">Antiport</keyword>
<feature type="transmembrane region" description="Helical" evidence="11">
    <location>
        <begin position="350"/>
        <end position="369"/>
    </location>
</feature>
<organism evidence="12 13">
    <name type="scientific">Microbacterium lushaniae</name>
    <dbReference type="NCBI Taxonomy" id="2614639"/>
    <lineage>
        <taxon>Bacteria</taxon>
        <taxon>Bacillati</taxon>
        <taxon>Actinomycetota</taxon>
        <taxon>Actinomycetes</taxon>
        <taxon>Micrococcales</taxon>
        <taxon>Microbacteriaceae</taxon>
        <taxon>Microbacterium</taxon>
    </lineage>
</organism>
<dbReference type="AlphaFoldDB" id="A0A5J6L8X1"/>
<evidence type="ECO:0000256" key="11">
    <source>
        <dbReference type="HAMAP-Rule" id="MF_01844"/>
    </source>
</evidence>
<evidence type="ECO:0000256" key="3">
    <source>
        <dbReference type="ARBA" id="ARBA00022449"/>
    </source>
</evidence>
<keyword evidence="2 11" id="KW-0813">Transport</keyword>
<dbReference type="NCBIfam" id="TIGR00773">
    <property type="entry name" value="NhaA"/>
    <property type="match status" value="1"/>
</dbReference>
<keyword evidence="10 11" id="KW-0739">Sodium transport</keyword>
<evidence type="ECO:0000313" key="12">
    <source>
        <dbReference type="EMBL" id="QEW04900.1"/>
    </source>
</evidence>
<dbReference type="GO" id="GO:0015385">
    <property type="term" value="F:sodium:proton antiporter activity"/>
    <property type="evidence" value="ECO:0007669"/>
    <property type="project" value="UniProtKB-UniRule"/>
</dbReference>
<evidence type="ECO:0000256" key="6">
    <source>
        <dbReference type="ARBA" id="ARBA00022989"/>
    </source>
</evidence>
<keyword evidence="7 11" id="KW-0915">Sodium</keyword>
<dbReference type="Pfam" id="PF06965">
    <property type="entry name" value="Na_H_antiport_1"/>
    <property type="match status" value="1"/>
</dbReference>
<feature type="transmembrane region" description="Helical" evidence="11">
    <location>
        <begin position="91"/>
        <end position="111"/>
    </location>
</feature>
<keyword evidence="13" id="KW-1185">Reference proteome</keyword>
<dbReference type="HAMAP" id="MF_01844">
    <property type="entry name" value="NhaA"/>
    <property type="match status" value="1"/>
</dbReference>
<evidence type="ECO:0000256" key="1">
    <source>
        <dbReference type="ARBA" id="ARBA00004429"/>
    </source>
</evidence>
<gene>
    <name evidence="11 12" type="primary">nhaA</name>
    <name evidence="12" type="ORF">F6J85_11540</name>
</gene>
<dbReference type="PANTHER" id="PTHR30341">
    <property type="entry name" value="SODIUM ION/PROTON ANTIPORTER NHAA-RELATED"/>
    <property type="match status" value="1"/>
</dbReference>
<dbReference type="InterPro" id="IPR004670">
    <property type="entry name" value="NhaA"/>
</dbReference>
<evidence type="ECO:0000256" key="2">
    <source>
        <dbReference type="ARBA" id="ARBA00022448"/>
    </source>
</evidence>
<feature type="transmembrane region" description="Helical" evidence="11">
    <location>
        <begin position="54"/>
        <end position="71"/>
    </location>
</feature>
<comment type="similarity">
    <text evidence="11">Belongs to the NhaA Na(+)/H(+) (TC 2.A.33) antiporter family.</text>
</comment>
<dbReference type="PANTHER" id="PTHR30341:SF0">
    <property type="entry name" value="NA(+)_H(+) ANTIPORTER NHAA"/>
    <property type="match status" value="1"/>
</dbReference>
<dbReference type="GO" id="GO:0005886">
    <property type="term" value="C:plasma membrane"/>
    <property type="evidence" value="ECO:0007669"/>
    <property type="project" value="UniProtKB-SubCell"/>
</dbReference>
<comment type="catalytic activity">
    <reaction evidence="11">
        <text>Na(+)(in) + 2 H(+)(out) = Na(+)(out) + 2 H(+)(in)</text>
        <dbReference type="Rhea" id="RHEA:29251"/>
        <dbReference type="ChEBI" id="CHEBI:15378"/>
        <dbReference type="ChEBI" id="CHEBI:29101"/>
    </reaction>
</comment>
<evidence type="ECO:0000256" key="10">
    <source>
        <dbReference type="ARBA" id="ARBA00023201"/>
    </source>
</evidence>
<sequence>MSVLRSARLPAAMLLGAAALGLVVANSPLGAGVQDVLHREVGVPGLFTLSLDHWIADGLLALFFFAVAVELQVELTRGQLNSARKAVQPAIAAAGGVILPIAIFLVIAAGGESTPGWPVPTATDIAFALGVLAVLGRDLPSSVRVFLLALAILDDIVGIVLIAVLFTTGIDVVSLLAALALVVVFGVLSRQLGGPRHALVSAVLVVLALATWVLVSRSGVHATIAGVALGLAMAQGPARRTRHALEPWVSALVLPLFAFTAALVVIPAVPLTELSPAFWGVFVALVVGKPAGITLFGWIAQRTAGRGAAHLPVGDLLAVGALGGIGFTVSLLLAELAFADQPALRDQATLGVLAGSLTSLVLAVMLVSWRAWHYRKITRTAHP</sequence>
<accession>A0A5J6L8X1</accession>
<keyword evidence="5 11" id="KW-0812">Transmembrane</keyword>
<feature type="transmembrane region" description="Helical" evidence="11">
    <location>
        <begin position="196"/>
        <end position="214"/>
    </location>
</feature>
<keyword evidence="9 11" id="KW-0472">Membrane</keyword>